<dbReference type="InterPro" id="IPR036875">
    <property type="entry name" value="Znf_CCHC_sf"/>
</dbReference>
<dbReference type="SMART" id="SM00343">
    <property type="entry name" value="ZnF_C2HC"/>
    <property type="match status" value="2"/>
</dbReference>
<evidence type="ECO:0000313" key="3">
    <source>
        <dbReference type="Proteomes" id="UP001152795"/>
    </source>
</evidence>
<dbReference type="Gene3D" id="4.10.60.10">
    <property type="entry name" value="Zinc finger, CCHC-type"/>
    <property type="match status" value="1"/>
</dbReference>
<dbReference type="InterPro" id="IPR043502">
    <property type="entry name" value="DNA/RNA_pol_sf"/>
</dbReference>
<feature type="region of interest" description="Disordered" evidence="1">
    <location>
        <begin position="432"/>
        <end position="493"/>
    </location>
</feature>
<dbReference type="PANTHER" id="PTHR37984:SF9">
    <property type="entry name" value="INTEGRASE CATALYTIC DOMAIN-CONTAINING PROTEIN"/>
    <property type="match status" value="1"/>
</dbReference>
<dbReference type="Gene3D" id="2.40.70.10">
    <property type="entry name" value="Acid Proteases"/>
    <property type="match status" value="1"/>
</dbReference>
<dbReference type="CDD" id="cd01647">
    <property type="entry name" value="RT_LTR"/>
    <property type="match status" value="1"/>
</dbReference>
<comment type="caution">
    <text evidence="2">The sequence shown here is derived from an EMBL/GenBank/DDBJ whole genome shotgun (WGS) entry which is preliminary data.</text>
</comment>
<dbReference type="OrthoDB" id="5984281at2759"/>
<dbReference type="InterPro" id="IPR000477">
    <property type="entry name" value="RT_dom"/>
</dbReference>
<dbReference type="Pfam" id="PF00078">
    <property type="entry name" value="RVT_1"/>
    <property type="match status" value="1"/>
</dbReference>
<organism evidence="2 3">
    <name type="scientific">Paramuricea clavata</name>
    <name type="common">Red gorgonian</name>
    <name type="synonym">Violescent sea-whip</name>
    <dbReference type="NCBI Taxonomy" id="317549"/>
    <lineage>
        <taxon>Eukaryota</taxon>
        <taxon>Metazoa</taxon>
        <taxon>Cnidaria</taxon>
        <taxon>Anthozoa</taxon>
        <taxon>Octocorallia</taxon>
        <taxon>Malacalcyonacea</taxon>
        <taxon>Plexauridae</taxon>
        <taxon>Paramuricea</taxon>
    </lineage>
</organism>
<sequence length="731" mass="82843">MATSGAYIDKGPSIDWSTDDNIYGRFKMWKQRCELLLTGPMATMSEEVKCKHLLYWSGERGMELFNSSDLSAEDQKKLVNYWEKFENYAKPHSNELLAVWELHNLRQGMLSLEDFITKLRILIKEANYPAEHYDRFLRDFLVLGINSDRVRKDCFKEGNTLTFSKAREMAKTDESAERQLQLMNASEVNNIASIRDKRYQNRRNQVRHNPRSGQQCRNCGRGSHSQDQCPAKNMTCHYCQKVGHFAKVCLAKLRNKNVHEVEALADNIQQNQLQSPRVGEEQFVFLGPIVATPLAAQVHSVSCKEKALLEVSISLNNEGMQSHVVCKIDSGAETNILPMSIYQQLKHESHKLGKPTMKLTAYGGAELPNLGSCFVFVKVPDIQKLWKIQVQVVDVNGPMIIGNKSAQNLGLLKLNWAIYVGNYDNSFDRHISNTSATTSNQPSSNHQPPVSTTMSHPPLSTARPPPKVSAKQLNSTTTSLLDDNPPDVRGKRPFPLTKEYLLEEYSDVFTGVGCFPGDPYHIEMIPDAVPVQHAPRQVPIPLQTPYKDELDKLVESGILSEVQNEYTPWVNSTVVTQKPNGTIRLCLDPRDLNKVIKRNPYYVRTIDDVIPKVSGATHFSILDARCGYWQVELDEESSRLCTFNTPWGKYRWNRVPFGLTCSGDIFQEKMDATFGKLDGLSGIADDTFIYGKNEAEHDQRIIDVLETARKNNVRFNPDKFQFKVEEASFLG</sequence>
<dbReference type="Gene3D" id="3.10.10.10">
    <property type="entry name" value="HIV Type 1 Reverse Transcriptase, subunit A, domain 1"/>
    <property type="match status" value="1"/>
</dbReference>
<protein>
    <submittedName>
        <fullName evidence="2">Retrovirus-related Pol poly from transposon</fullName>
    </submittedName>
</protein>
<dbReference type="SUPFAM" id="SSF56672">
    <property type="entry name" value="DNA/RNA polymerases"/>
    <property type="match status" value="1"/>
</dbReference>
<name>A0A6S7H4S8_PARCT</name>
<evidence type="ECO:0000256" key="1">
    <source>
        <dbReference type="SAM" id="MobiDB-lite"/>
    </source>
</evidence>
<dbReference type="GO" id="GO:0003676">
    <property type="term" value="F:nucleic acid binding"/>
    <property type="evidence" value="ECO:0007669"/>
    <property type="project" value="InterPro"/>
</dbReference>
<proteinExistence type="predicted"/>
<gene>
    <name evidence="2" type="ORF">PACLA_8A054139</name>
</gene>
<dbReference type="Proteomes" id="UP001152795">
    <property type="component" value="Unassembled WGS sequence"/>
</dbReference>
<dbReference type="InterPro" id="IPR050951">
    <property type="entry name" value="Retrovirus_Pol_polyprotein"/>
</dbReference>
<feature type="compositionally biased region" description="Polar residues" evidence="1">
    <location>
        <begin position="471"/>
        <end position="481"/>
    </location>
</feature>
<dbReference type="PANTHER" id="PTHR37984">
    <property type="entry name" value="PROTEIN CBG26694"/>
    <property type="match status" value="1"/>
</dbReference>
<reference evidence="2" key="1">
    <citation type="submission" date="2020-04" db="EMBL/GenBank/DDBJ databases">
        <authorList>
            <person name="Alioto T."/>
            <person name="Alioto T."/>
            <person name="Gomez Garrido J."/>
        </authorList>
    </citation>
    <scope>NUCLEOTIDE SEQUENCE</scope>
    <source>
        <strain evidence="2">A484AB</strain>
    </source>
</reference>
<dbReference type="SUPFAM" id="SSF57756">
    <property type="entry name" value="Retrovirus zinc finger-like domains"/>
    <property type="match status" value="1"/>
</dbReference>
<feature type="compositionally biased region" description="Polar residues" evidence="1">
    <location>
        <begin position="432"/>
        <end position="455"/>
    </location>
</feature>
<dbReference type="InterPro" id="IPR001878">
    <property type="entry name" value="Znf_CCHC"/>
</dbReference>
<dbReference type="AlphaFoldDB" id="A0A6S7H4S8"/>
<dbReference type="EMBL" id="CACRXK020003222">
    <property type="protein sequence ID" value="CAB3997902.1"/>
    <property type="molecule type" value="Genomic_DNA"/>
</dbReference>
<accession>A0A6S7H4S8</accession>
<keyword evidence="3" id="KW-1185">Reference proteome</keyword>
<evidence type="ECO:0000313" key="2">
    <source>
        <dbReference type="EMBL" id="CAB3997902.1"/>
    </source>
</evidence>
<dbReference type="GO" id="GO:0008270">
    <property type="term" value="F:zinc ion binding"/>
    <property type="evidence" value="ECO:0007669"/>
    <property type="project" value="InterPro"/>
</dbReference>
<dbReference type="InterPro" id="IPR043128">
    <property type="entry name" value="Rev_trsase/Diguanyl_cyclase"/>
</dbReference>
<dbReference type="InterPro" id="IPR021109">
    <property type="entry name" value="Peptidase_aspartic_dom_sf"/>
</dbReference>
<dbReference type="Gene3D" id="3.30.70.270">
    <property type="match status" value="1"/>
</dbReference>